<dbReference type="GO" id="GO:0005737">
    <property type="term" value="C:cytoplasm"/>
    <property type="evidence" value="ECO:0007669"/>
    <property type="project" value="TreeGrafter"/>
</dbReference>
<dbReference type="PANTHER" id="PTHR28242:SF52">
    <property type="entry name" value="PHOSPHORELAY INTERMEDIATE PROTEIN YPD1"/>
    <property type="match status" value="1"/>
</dbReference>
<evidence type="ECO:0000259" key="4">
    <source>
        <dbReference type="PROSITE" id="PS50894"/>
    </source>
</evidence>
<name>A0A0F7SV62_PHARH</name>
<sequence>MSSSNTTEPKPSPSSAPISEDQVDDEVTKVDKTPVIDMETFNQLQEMDDDEDEREFSRGIVWTYFEQVPEKLDEMGDSLKTKDYLTVSQVAHFLKGSSAALGVARVSSLFETIQLQAKDVYKAVKASRLDKSTTSSPKFDEDSAELTPEQLEILEAAKEEALAAEEKRVKLLEKAYEKVRGEYVIAEEWLRNEYGESDSEDEDEEEDE</sequence>
<dbReference type="InterPro" id="IPR036641">
    <property type="entry name" value="HPT_dom_sf"/>
</dbReference>
<dbReference type="PROSITE" id="PS50894">
    <property type="entry name" value="HPT"/>
    <property type="match status" value="1"/>
</dbReference>
<feature type="domain" description="HPt" evidence="4">
    <location>
        <begin position="53"/>
        <end position="157"/>
    </location>
</feature>
<dbReference type="Pfam" id="PF01627">
    <property type="entry name" value="Hpt"/>
    <property type="match status" value="1"/>
</dbReference>
<accession>A0A0F7SV62</accession>
<reference evidence="5" key="1">
    <citation type="submission" date="2014-08" db="EMBL/GenBank/DDBJ databases">
        <authorList>
            <person name="Sharma Rahul"/>
            <person name="Thines Marco"/>
        </authorList>
    </citation>
    <scope>NUCLEOTIDE SEQUENCE</scope>
</reference>
<dbReference type="EMBL" id="LN483166">
    <property type="protein sequence ID" value="CED84415.1"/>
    <property type="molecule type" value="Genomic_DNA"/>
</dbReference>
<evidence type="ECO:0000313" key="5">
    <source>
        <dbReference type="EMBL" id="CED84415.1"/>
    </source>
</evidence>
<organism evidence="5">
    <name type="scientific">Phaffia rhodozyma</name>
    <name type="common">Yeast</name>
    <name type="synonym">Xanthophyllomyces dendrorhous</name>
    <dbReference type="NCBI Taxonomy" id="264483"/>
    <lineage>
        <taxon>Eukaryota</taxon>
        <taxon>Fungi</taxon>
        <taxon>Dikarya</taxon>
        <taxon>Basidiomycota</taxon>
        <taxon>Agaricomycotina</taxon>
        <taxon>Tremellomycetes</taxon>
        <taxon>Cystofilobasidiales</taxon>
        <taxon>Mrakiaceae</taxon>
        <taxon>Phaffia</taxon>
    </lineage>
</organism>
<dbReference type="InterPro" id="IPR008207">
    <property type="entry name" value="Sig_transdc_His_kin_Hpt_dom"/>
</dbReference>
<dbReference type="GO" id="GO:0043424">
    <property type="term" value="F:protein histidine kinase binding"/>
    <property type="evidence" value="ECO:0007669"/>
    <property type="project" value="InterPro"/>
</dbReference>
<evidence type="ECO:0000256" key="1">
    <source>
        <dbReference type="PROSITE-ProRule" id="PRU00110"/>
    </source>
</evidence>
<feature type="coiled-coil region" evidence="2">
    <location>
        <begin position="154"/>
        <end position="182"/>
    </location>
</feature>
<dbReference type="AlphaFoldDB" id="A0A0F7SV62"/>
<dbReference type="GO" id="GO:0009927">
    <property type="term" value="F:histidine phosphotransfer kinase activity"/>
    <property type="evidence" value="ECO:0007669"/>
    <property type="project" value="InterPro"/>
</dbReference>
<keyword evidence="1" id="KW-0597">Phosphoprotein</keyword>
<dbReference type="InterPro" id="IPR045871">
    <property type="entry name" value="AHP1-5/YPD1"/>
</dbReference>
<protein>
    <submittedName>
        <fullName evidence="5">Two-component phosphorelay intermediate involved in MAP kinase cascade regulation</fullName>
    </submittedName>
</protein>
<keyword evidence="5" id="KW-0808">Transferase</keyword>
<evidence type="ECO:0000256" key="3">
    <source>
        <dbReference type="SAM" id="MobiDB-lite"/>
    </source>
</evidence>
<dbReference type="GO" id="GO:0000160">
    <property type="term" value="P:phosphorelay signal transduction system"/>
    <property type="evidence" value="ECO:0007669"/>
    <property type="project" value="InterPro"/>
</dbReference>
<keyword evidence="2" id="KW-0175">Coiled coil</keyword>
<feature type="region of interest" description="Disordered" evidence="3">
    <location>
        <begin position="1"/>
        <end position="52"/>
    </location>
</feature>
<dbReference type="GO" id="GO:0005634">
    <property type="term" value="C:nucleus"/>
    <property type="evidence" value="ECO:0007669"/>
    <property type="project" value="TreeGrafter"/>
</dbReference>
<feature type="compositionally biased region" description="Polar residues" evidence="3">
    <location>
        <begin position="1"/>
        <end position="17"/>
    </location>
</feature>
<feature type="modified residue" description="Phosphohistidine" evidence="1">
    <location>
        <position position="92"/>
    </location>
</feature>
<evidence type="ECO:0000256" key="2">
    <source>
        <dbReference type="SAM" id="Coils"/>
    </source>
</evidence>
<keyword evidence="5" id="KW-0418">Kinase</keyword>
<proteinExistence type="predicted"/>
<dbReference type="Gene3D" id="1.20.120.160">
    <property type="entry name" value="HPT domain"/>
    <property type="match status" value="1"/>
</dbReference>
<dbReference type="PANTHER" id="PTHR28242">
    <property type="entry name" value="PHOSPHORELAY INTERMEDIATE PROTEIN YPD1"/>
    <property type="match status" value="1"/>
</dbReference>
<dbReference type="SUPFAM" id="SSF47226">
    <property type="entry name" value="Histidine-containing phosphotransfer domain, HPT domain"/>
    <property type="match status" value="1"/>
</dbReference>